<keyword evidence="4" id="KW-1185">Reference proteome</keyword>
<organism evidence="3 4">
    <name type="scientific">Haloarcula salinisoli</name>
    <dbReference type="NCBI Taxonomy" id="2487746"/>
    <lineage>
        <taxon>Archaea</taxon>
        <taxon>Methanobacteriati</taxon>
        <taxon>Methanobacteriota</taxon>
        <taxon>Stenosarchaea group</taxon>
        <taxon>Halobacteria</taxon>
        <taxon>Halobacteriales</taxon>
        <taxon>Haloarculaceae</taxon>
        <taxon>Haloarcula</taxon>
    </lineage>
</organism>
<keyword evidence="3" id="KW-0378">Hydrolase</keyword>
<feature type="transmembrane region" description="Helical" evidence="1">
    <location>
        <begin position="281"/>
        <end position="299"/>
    </location>
</feature>
<dbReference type="GO" id="GO:0008237">
    <property type="term" value="F:metallopeptidase activity"/>
    <property type="evidence" value="ECO:0007669"/>
    <property type="project" value="UniProtKB-KW"/>
</dbReference>
<reference evidence="3" key="1">
    <citation type="submission" date="2021-06" db="EMBL/GenBank/DDBJ databases">
        <title>Halomicroarcula sp. F24A a new haloarchaeum isolated from saline soil.</title>
        <authorList>
            <person name="Duran-Viseras A."/>
            <person name="Sanchez-Porro C."/>
            <person name="Ventosa A."/>
        </authorList>
    </citation>
    <scope>NUCLEOTIDE SEQUENCE</scope>
    <source>
        <strain evidence="3">F24A</strain>
    </source>
</reference>
<feature type="domain" description="CAAX prenyl protease 2/Lysostaphin resistance protein A-like" evidence="2">
    <location>
        <begin position="150"/>
        <end position="248"/>
    </location>
</feature>
<dbReference type="PANTHER" id="PTHR39430:SF1">
    <property type="entry name" value="PROTEASE"/>
    <property type="match status" value="1"/>
</dbReference>
<proteinExistence type="predicted"/>
<dbReference type="Pfam" id="PF02517">
    <property type="entry name" value="Rce1-like"/>
    <property type="match status" value="1"/>
</dbReference>
<feature type="transmembrane region" description="Helical" evidence="1">
    <location>
        <begin position="109"/>
        <end position="133"/>
    </location>
</feature>
<gene>
    <name evidence="3" type="ORF">EGD98_10630</name>
</gene>
<evidence type="ECO:0000313" key="4">
    <source>
        <dbReference type="Proteomes" id="UP000783863"/>
    </source>
</evidence>
<accession>A0A8J8C899</accession>
<dbReference type="GO" id="GO:0004175">
    <property type="term" value="F:endopeptidase activity"/>
    <property type="evidence" value="ECO:0007669"/>
    <property type="project" value="UniProtKB-ARBA"/>
</dbReference>
<dbReference type="EMBL" id="RKLQ01000002">
    <property type="protein sequence ID" value="MBX0304122.1"/>
    <property type="molecule type" value="Genomic_DNA"/>
</dbReference>
<dbReference type="RefSeq" id="WP_220588355.1">
    <property type="nucleotide sequence ID" value="NZ_RKLQ01000002.1"/>
</dbReference>
<evidence type="ECO:0000313" key="3">
    <source>
        <dbReference type="EMBL" id="MBX0304122.1"/>
    </source>
</evidence>
<dbReference type="AlphaFoldDB" id="A0A8J8C899"/>
<dbReference type="Proteomes" id="UP000783863">
    <property type="component" value="Unassembled WGS sequence"/>
</dbReference>
<keyword evidence="1" id="KW-0812">Transmembrane</keyword>
<dbReference type="InterPro" id="IPR003675">
    <property type="entry name" value="Rce1/LyrA-like_dom"/>
</dbReference>
<keyword evidence="1" id="KW-1133">Transmembrane helix</keyword>
<dbReference type="GO" id="GO:0080120">
    <property type="term" value="P:CAAX-box protein maturation"/>
    <property type="evidence" value="ECO:0007669"/>
    <property type="project" value="UniProtKB-ARBA"/>
</dbReference>
<feature type="transmembrane region" description="Helical" evidence="1">
    <location>
        <begin position="145"/>
        <end position="164"/>
    </location>
</feature>
<comment type="caution">
    <text evidence="3">The sequence shown here is derived from an EMBL/GenBank/DDBJ whole genome shotgun (WGS) entry which is preliminary data.</text>
</comment>
<name>A0A8J8C899_9EURY</name>
<keyword evidence="3" id="KW-0482">Metalloprotease</keyword>
<keyword evidence="3" id="KW-0645">Protease</keyword>
<dbReference type="PANTHER" id="PTHR39430">
    <property type="entry name" value="MEMBRANE-ASSOCIATED PROTEASE-RELATED"/>
    <property type="match status" value="1"/>
</dbReference>
<protein>
    <submittedName>
        <fullName evidence="3">CPBP family intramembrane metalloprotease</fullName>
    </submittedName>
</protein>
<feature type="transmembrane region" description="Helical" evidence="1">
    <location>
        <begin position="217"/>
        <end position="246"/>
    </location>
</feature>
<evidence type="ECO:0000256" key="1">
    <source>
        <dbReference type="SAM" id="Phobius"/>
    </source>
</evidence>
<feature type="transmembrane region" description="Helical" evidence="1">
    <location>
        <begin position="184"/>
        <end position="205"/>
    </location>
</feature>
<sequence length="318" mass="34352">MPEEPTGRGAETTTRRLWNRLTWPVWNDRQRRLRAPLRALLPTVVTFLAFALVQTAVRARFDHPIREPLEATGFAVVLVAAVLGSARVLDRRPVSEFGLTLDRSWWRSFSAGAAIATAINAGALLVSLWAGWARLVGVTRGAGDLPFALAMAVVFGYVAVAATWEEFVMRGVLLKNLAEGADGFLPRWAAVGLAVLCSTLVFGFLHGGKVTHASQYGYYLLAGLIFAGAYVLTGELALPVGFHVFYNVTLSAVFGLGHSQQTPELLAVDIVGPALWVGEEGLVFVGFAALGGLALLGYVRWQHGRLALADSVTRWTPR</sequence>
<feature type="transmembrane region" description="Helical" evidence="1">
    <location>
        <begin position="39"/>
        <end position="57"/>
    </location>
</feature>
<evidence type="ECO:0000259" key="2">
    <source>
        <dbReference type="Pfam" id="PF02517"/>
    </source>
</evidence>
<keyword evidence="1" id="KW-0472">Membrane</keyword>